<organism evidence="1 2">
    <name type="scientific">Diversispora eburnea</name>
    <dbReference type="NCBI Taxonomy" id="1213867"/>
    <lineage>
        <taxon>Eukaryota</taxon>
        <taxon>Fungi</taxon>
        <taxon>Fungi incertae sedis</taxon>
        <taxon>Mucoromycota</taxon>
        <taxon>Glomeromycotina</taxon>
        <taxon>Glomeromycetes</taxon>
        <taxon>Diversisporales</taxon>
        <taxon>Diversisporaceae</taxon>
        <taxon>Diversispora</taxon>
    </lineage>
</organism>
<dbReference type="OrthoDB" id="2384130at2759"/>
<proteinExistence type="predicted"/>
<dbReference type="EMBL" id="CAJVPK010000308">
    <property type="protein sequence ID" value="CAG8491914.1"/>
    <property type="molecule type" value="Genomic_DNA"/>
</dbReference>
<dbReference type="Proteomes" id="UP000789706">
    <property type="component" value="Unassembled WGS sequence"/>
</dbReference>
<dbReference type="AlphaFoldDB" id="A0A9N8WPC7"/>
<keyword evidence="2" id="KW-1185">Reference proteome</keyword>
<evidence type="ECO:0000313" key="2">
    <source>
        <dbReference type="Proteomes" id="UP000789706"/>
    </source>
</evidence>
<name>A0A9N8WPC7_9GLOM</name>
<reference evidence="1" key="1">
    <citation type="submission" date="2021-06" db="EMBL/GenBank/DDBJ databases">
        <authorList>
            <person name="Kallberg Y."/>
            <person name="Tangrot J."/>
            <person name="Rosling A."/>
        </authorList>
    </citation>
    <scope>NUCLEOTIDE SEQUENCE</scope>
    <source>
        <strain evidence="1">AZ414A</strain>
    </source>
</reference>
<accession>A0A9N8WPC7</accession>
<protein>
    <submittedName>
        <fullName evidence="1">4527_t:CDS:1</fullName>
    </submittedName>
</protein>
<evidence type="ECO:0000313" key="1">
    <source>
        <dbReference type="EMBL" id="CAG8491914.1"/>
    </source>
</evidence>
<gene>
    <name evidence="1" type="ORF">DEBURN_LOCUS4224</name>
</gene>
<sequence>MAVQIKFQKKVFGNAKSFSALSKSEQVIFLMAQSYKWWNNKNHLINNGLISRIHENYAEIHGLPSPGRNVNRITQSLIFLPAINQFIATFLQTHLAKTKLAEEQRKLVDENYLVKRGETAFRARDSLSNKKQLELVESQKAIELNI</sequence>
<comment type="caution">
    <text evidence="1">The sequence shown here is derived from an EMBL/GenBank/DDBJ whole genome shotgun (WGS) entry which is preliminary data.</text>
</comment>